<feature type="domain" description="Enoyl reductase (ER)" evidence="5">
    <location>
        <begin position="11"/>
        <end position="341"/>
    </location>
</feature>
<reference evidence="6" key="1">
    <citation type="submission" date="2018-01" db="EMBL/GenBank/DDBJ databases">
        <authorList>
            <person name="Regsiter A."/>
            <person name="William W."/>
        </authorList>
    </citation>
    <scope>NUCLEOTIDE SEQUENCE</scope>
    <source>
        <strain evidence="6">TRIP AH-1</strain>
    </source>
</reference>
<dbReference type="InterPro" id="IPR002328">
    <property type="entry name" value="ADH_Zn_CS"/>
</dbReference>
<dbReference type="InterPro" id="IPR011032">
    <property type="entry name" value="GroES-like_sf"/>
</dbReference>
<dbReference type="PANTHER" id="PTHR43401:SF2">
    <property type="entry name" value="L-THREONINE 3-DEHYDROGENASE"/>
    <property type="match status" value="1"/>
</dbReference>
<dbReference type="PROSITE" id="PS00059">
    <property type="entry name" value="ADH_ZINC"/>
    <property type="match status" value="1"/>
</dbReference>
<dbReference type="InterPro" id="IPR036291">
    <property type="entry name" value="NAD(P)-bd_dom_sf"/>
</dbReference>
<comment type="cofactor">
    <cofactor evidence="4">
        <name>Zn(2+)</name>
        <dbReference type="ChEBI" id="CHEBI:29105"/>
    </cofactor>
</comment>
<dbReference type="InterPro" id="IPR020843">
    <property type="entry name" value="ER"/>
</dbReference>
<dbReference type="SUPFAM" id="SSF51735">
    <property type="entry name" value="NAD(P)-binding Rossmann-fold domains"/>
    <property type="match status" value="1"/>
</dbReference>
<name>A0A445MR83_9BACT</name>
<dbReference type="PANTHER" id="PTHR43401">
    <property type="entry name" value="L-THREONINE 3-DEHYDROGENASE"/>
    <property type="match status" value="1"/>
</dbReference>
<organism evidence="6">
    <name type="scientific">uncultured Desulfobacterium sp</name>
    <dbReference type="NCBI Taxonomy" id="201089"/>
    <lineage>
        <taxon>Bacteria</taxon>
        <taxon>Pseudomonadati</taxon>
        <taxon>Thermodesulfobacteriota</taxon>
        <taxon>Desulfobacteria</taxon>
        <taxon>Desulfobacterales</taxon>
        <taxon>Desulfobacteriaceae</taxon>
        <taxon>Desulfobacterium</taxon>
        <taxon>environmental samples</taxon>
    </lineage>
</organism>
<dbReference type="SMART" id="SM00829">
    <property type="entry name" value="PKS_ER"/>
    <property type="match status" value="1"/>
</dbReference>
<sequence length="347" mass="37366">MTMRVLMYYSNLDVRVQQMPIPEIGPGEILMKVVASGICGSDVMEWYRRDKVPLVLGHEVSGEVIEAGEGVERFKPGDRICATHHVPCNTCHYCLSGHHTVCDTLLRGTSFYPGGFAEFIRIPAINVDRGVFHIPEGLSFEKASFMEPLACVLRGQRNARLRPGQTVLVLGSGISGLLHVGLARALGAGVIIAADTIHFRLKMAGEMGADLAVEADGNLIPSIRAANAGRLADLVIICFDGFIPLAFDAVERGGTLLFFAGAAEGAMIPATINDIFWRKETTLTSSYAGGPHDCKTALDLLRAGTVPVEKTITHRLGMEEAAYGFRAVASPVEHQCVKVIVEPQKGN</sequence>
<evidence type="ECO:0000256" key="3">
    <source>
        <dbReference type="ARBA" id="ARBA00023002"/>
    </source>
</evidence>
<keyword evidence="2 4" id="KW-0862">Zinc</keyword>
<dbReference type="SUPFAM" id="SSF50129">
    <property type="entry name" value="GroES-like"/>
    <property type="match status" value="1"/>
</dbReference>
<dbReference type="InterPro" id="IPR050129">
    <property type="entry name" value="Zn_alcohol_dh"/>
</dbReference>
<dbReference type="Gene3D" id="3.90.180.10">
    <property type="entry name" value="Medium-chain alcohol dehydrogenases, catalytic domain"/>
    <property type="match status" value="1"/>
</dbReference>
<protein>
    <submittedName>
        <fullName evidence="6">Alcohol dehydrogenase</fullName>
    </submittedName>
</protein>
<dbReference type="Gene3D" id="3.40.50.720">
    <property type="entry name" value="NAD(P)-binding Rossmann-like Domain"/>
    <property type="match status" value="1"/>
</dbReference>
<evidence type="ECO:0000256" key="2">
    <source>
        <dbReference type="ARBA" id="ARBA00022833"/>
    </source>
</evidence>
<gene>
    <name evidence="6" type="ORF">PITCH_A1100021</name>
</gene>
<dbReference type="InterPro" id="IPR013149">
    <property type="entry name" value="ADH-like_C"/>
</dbReference>
<accession>A0A445MR83</accession>
<dbReference type="Pfam" id="PF00107">
    <property type="entry name" value="ADH_zinc_N"/>
    <property type="match status" value="1"/>
</dbReference>
<evidence type="ECO:0000313" key="6">
    <source>
        <dbReference type="EMBL" id="SPD71922.1"/>
    </source>
</evidence>
<keyword evidence="3" id="KW-0560">Oxidoreductase</keyword>
<dbReference type="GO" id="GO:0016616">
    <property type="term" value="F:oxidoreductase activity, acting on the CH-OH group of donors, NAD or NADP as acceptor"/>
    <property type="evidence" value="ECO:0007669"/>
    <property type="project" value="UniProtKB-ARBA"/>
</dbReference>
<dbReference type="Pfam" id="PF08240">
    <property type="entry name" value="ADH_N"/>
    <property type="match status" value="1"/>
</dbReference>
<comment type="similarity">
    <text evidence="4">Belongs to the zinc-containing alcohol dehydrogenase family.</text>
</comment>
<evidence type="ECO:0000256" key="1">
    <source>
        <dbReference type="ARBA" id="ARBA00022723"/>
    </source>
</evidence>
<dbReference type="EMBL" id="OJIN01000014">
    <property type="protein sequence ID" value="SPD71922.1"/>
    <property type="molecule type" value="Genomic_DNA"/>
</dbReference>
<proteinExistence type="inferred from homology"/>
<dbReference type="GO" id="GO:0008270">
    <property type="term" value="F:zinc ion binding"/>
    <property type="evidence" value="ECO:0007669"/>
    <property type="project" value="InterPro"/>
</dbReference>
<keyword evidence="1 4" id="KW-0479">Metal-binding</keyword>
<dbReference type="AlphaFoldDB" id="A0A445MR83"/>
<dbReference type="InterPro" id="IPR013154">
    <property type="entry name" value="ADH-like_N"/>
</dbReference>
<evidence type="ECO:0000259" key="5">
    <source>
        <dbReference type="SMART" id="SM00829"/>
    </source>
</evidence>
<evidence type="ECO:0000256" key="4">
    <source>
        <dbReference type="RuleBase" id="RU361277"/>
    </source>
</evidence>